<comment type="caution">
    <text evidence="1">The sequence shown here is derived from an EMBL/GenBank/DDBJ whole genome shotgun (WGS) entry which is preliminary data.</text>
</comment>
<sequence length="443" mass="50443">MLITSLTMAQEKDKFVSESEYLKDFQLADDILIPYRVGDLFGYCDKDKNIIISPQWTDAFPFKQGVAAVAKTFDDGQFYALINRKGELLTDYDYKEIMPFDENGLGRVFGRSLQWGALNTKGEEQIPIGFRTLYYKSTGVYIAEYEGKYGIIDENAKTLLPFEFDKLSLCYDGDSYRAVKNGKVGYLDKDFSPITDFIYTSIGLDPGFRSGMAVVNLDGKNLVINNKGETIFDGSEYKDLTVAGDDLIVVSLDISKSVDWMEFYESSAGLFKISTNEMIIDPKKMKYAGIGSLYTKPELFDVFGLKRGSKHGIIDRKGNILLDSEFDRIYITQKNNGVLQLIKKIDRSVDECELYFIENNQKSTFIPGKLFSFSSKNNIPFLVINHNSNNLHGIIDLFGKTVIENKYHKLPVDTQFFIEDGLLQVYKNDKHYYVSFNGNEFVQ</sequence>
<keyword evidence="2" id="KW-1185">Reference proteome</keyword>
<dbReference type="Pfam" id="PF14903">
    <property type="entry name" value="WG_beta_rep"/>
    <property type="match status" value="5"/>
</dbReference>
<name>A0AAN5ALI9_9BACT</name>
<proteinExistence type="predicted"/>
<dbReference type="InterPro" id="IPR032774">
    <property type="entry name" value="WG_beta_rep"/>
</dbReference>
<protein>
    <recommendedName>
        <fullName evidence="3">WG repeat-containing protein</fullName>
    </recommendedName>
</protein>
<dbReference type="EMBL" id="BQKE01000003">
    <property type="protein sequence ID" value="GJM64015.1"/>
    <property type="molecule type" value="Genomic_DNA"/>
</dbReference>
<organism evidence="1 2">
    <name type="scientific">Persicobacter diffluens</name>
    <dbReference type="NCBI Taxonomy" id="981"/>
    <lineage>
        <taxon>Bacteria</taxon>
        <taxon>Pseudomonadati</taxon>
        <taxon>Bacteroidota</taxon>
        <taxon>Cytophagia</taxon>
        <taxon>Cytophagales</taxon>
        <taxon>Persicobacteraceae</taxon>
        <taxon>Persicobacter</taxon>
    </lineage>
</organism>
<evidence type="ECO:0000313" key="1">
    <source>
        <dbReference type="EMBL" id="GJM64015.1"/>
    </source>
</evidence>
<gene>
    <name evidence="1" type="ORF">PEDI_45670</name>
</gene>
<evidence type="ECO:0008006" key="3">
    <source>
        <dbReference type="Google" id="ProtNLM"/>
    </source>
</evidence>
<accession>A0AAN5ALI9</accession>
<dbReference type="AlphaFoldDB" id="A0AAN5ALI9"/>
<evidence type="ECO:0000313" key="2">
    <source>
        <dbReference type="Proteomes" id="UP001310022"/>
    </source>
</evidence>
<dbReference type="PANTHER" id="PTHR37841:SF1">
    <property type="entry name" value="DUF3298 DOMAIN-CONTAINING PROTEIN"/>
    <property type="match status" value="1"/>
</dbReference>
<dbReference type="Proteomes" id="UP001310022">
    <property type="component" value="Unassembled WGS sequence"/>
</dbReference>
<dbReference type="PANTHER" id="PTHR37841">
    <property type="entry name" value="GLR2918 PROTEIN"/>
    <property type="match status" value="1"/>
</dbReference>
<reference evidence="1 2" key="1">
    <citation type="submission" date="2021-12" db="EMBL/GenBank/DDBJ databases">
        <title>Genome sequencing of bacteria with rrn-lacking chromosome and rrn-plasmid.</title>
        <authorList>
            <person name="Anda M."/>
            <person name="Iwasaki W."/>
        </authorList>
    </citation>
    <scope>NUCLEOTIDE SEQUENCE [LARGE SCALE GENOMIC DNA]</scope>
    <source>
        <strain evidence="1 2">NBRC 15940</strain>
    </source>
</reference>